<proteinExistence type="predicted"/>
<accession>A0ACC2J4P1</accession>
<gene>
    <name evidence="1" type="ORF">O1611_g9835</name>
</gene>
<keyword evidence="2" id="KW-1185">Reference proteome</keyword>
<comment type="caution">
    <text evidence="1">The sequence shown here is derived from an EMBL/GenBank/DDBJ whole genome shotgun (WGS) entry which is preliminary data.</text>
</comment>
<sequence>MRRSCLPAFRKHEAPSYDAGMEKECENGGLVSVDVQARSKRGVVARRNAIMLSCLVYLSALVLLVLVEMGNTQENETLGNIYLFRLDLTNVLTRSVSSGVASHNSIARATGLRGFYQAGLWNFCEGYKDTGFSYCSKPSISFWFNPAEVLPQDIVKGANLGLPGVGLNDTLLNIFRILYRTMFGLFLSGAALTVLLLVSSPVALYSRWGSISVMVMSLITTLVVVAAASLSTAISYMFQMIVKTQTDVGAQASVGTWVLGFEWAAATLTLLACMIHVCVGWSSRSRRDT</sequence>
<evidence type="ECO:0000313" key="1">
    <source>
        <dbReference type="EMBL" id="KAJ8122448.1"/>
    </source>
</evidence>
<dbReference type="EMBL" id="JAPUUL010003561">
    <property type="protein sequence ID" value="KAJ8122448.1"/>
    <property type="molecule type" value="Genomic_DNA"/>
</dbReference>
<organism evidence="1 2">
    <name type="scientific">Lasiodiplodia mahajangana</name>
    <dbReference type="NCBI Taxonomy" id="1108764"/>
    <lineage>
        <taxon>Eukaryota</taxon>
        <taxon>Fungi</taxon>
        <taxon>Dikarya</taxon>
        <taxon>Ascomycota</taxon>
        <taxon>Pezizomycotina</taxon>
        <taxon>Dothideomycetes</taxon>
        <taxon>Dothideomycetes incertae sedis</taxon>
        <taxon>Botryosphaeriales</taxon>
        <taxon>Botryosphaeriaceae</taxon>
        <taxon>Lasiodiplodia</taxon>
    </lineage>
</organism>
<protein>
    <submittedName>
        <fullName evidence="1">Uncharacterized protein</fullName>
    </submittedName>
</protein>
<evidence type="ECO:0000313" key="2">
    <source>
        <dbReference type="Proteomes" id="UP001153332"/>
    </source>
</evidence>
<name>A0ACC2J4P1_9PEZI</name>
<reference evidence="1" key="1">
    <citation type="submission" date="2022-12" db="EMBL/GenBank/DDBJ databases">
        <title>Genome Sequence of Lasiodiplodia mahajangana.</title>
        <authorList>
            <person name="Buettner E."/>
        </authorList>
    </citation>
    <scope>NUCLEOTIDE SEQUENCE</scope>
    <source>
        <strain evidence="1">VT137</strain>
    </source>
</reference>
<dbReference type="Proteomes" id="UP001153332">
    <property type="component" value="Unassembled WGS sequence"/>
</dbReference>